<dbReference type="EC" id="5.1.1.1" evidence="4"/>
<comment type="pathway">
    <text evidence="4">Amino-acid biosynthesis; D-alanine biosynthesis; D-alanine from L-alanine: step 1/1.</text>
</comment>
<protein>
    <recommendedName>
        <fullName evidence="4">Alanine racemase</fullName>
        <ecNumber evidence="4">5.1.1.1</ecNumber>
    </recommendedName>
</protein>
<evidence type="ECO:0000256" key="3">
    <source>
        <dbReference type="ARBA" id="ARBA00023235"/>
    </source>
</evidence>
<keyword evidence="2 4" id="KW-0663">Pyridoxal phosphate</keyword>
<dbReference type="Gene3D" id="3.20.20.10">
    <property type="entry name" value="Alanine racemase"/>
    <property type="match status" value="1"/>
</dbReference>
<organism evidence="8 9">
    <name type="scientific">Candidatus Taylorbacteria bacterium RIFOXYD2_FULL_36_9</name>
    <dbReference type="NCBI Taxonomy" id="1802338"/>
    <lineage>
        <taxon>Bacteria</taxon>
        <taxon>Candidatus Tayloriibacteriota</taxon>
    </lineage>
</organism>
<evidence type="ECO:0000256" key="4">
    <source>
        <dbReference type="HAMAP-Rule" id="MF_01201"/>
    </source>
</evidence>
<dbReference type="GO" id="GO:0008784">
    <property type="term" value="F:alanine racemase activity"/>
    <property type="evidence" value="ECO:0007669"/>
    <property type="project" value="UniProtKB-UniRule"/>
</dbReference>
<dbReference type="SUPFAM" id="SSF50621">
    <property type="entry name" value="Alanine racemase C-terminal domain-like"/>
    <property type="match status" value="1"/>
</dbReference>
<proteinExistence type="inferred from homology"/>
<dbReference type="AlphaFoldDB" id="A0A1G2PBW4"/>
<gene>
    <name evidence="8" type="ORF">A2541_01445</name>
</gene>
<comment type="caution">
    <text evidence="8">The sequence shown here is derived from an EMBL/GenBank/DDBJ whole genome shotgun (WGS) entry which is preliminary data.</text>
</comment>
<comment type="function">
    <text evidence="4">Catalyzes the interconversion of L-alanine and D-alanine. May also act on other amino acids.</text>
</comment>
<keyword evidence="3 4" id="KW-0413">Isomerase</keyword>
<dbReference type="GO" id="GO:0005829">
    <property type="term" value="C:cytosol"/>
    <property type="evidence" value="ECO:0007669"/>
    <property type="project" value="TreeGrafter"/>
</dbReference>
<name>A0A1G2PBW4_9BACT</name>
<evidence type="ECO:0000313" key="9">
    <source>
        <dbReference type="Proteomes" id="UP000176965"/>
    </source>
</evidence>
<dbReference type="GO" id="GO:0030632">
    <property type="term" value="P:D-alanine biosynthetic process"/>
    <property type="evidence" value="ECO:0007669"/>
    <property type="project" value="UniProtKB-UniRule"/>
</dbReference>
<feature type="binding site" evidence="4 6">
    <location>
        <position position="138"/>
    </location>
    <ligand>
        <name>substrate</name>
    </ligand>
</feature>
<dbReference type="Pfam" id="PF00842">
    <property type="entry name" value="Ala_racemase_C"/>
    <property type="match status" value="1"/>
</dbReference>
<feature type="modified residue" description="N6-(pyridoxal phosphate)lysine" evidence="4 5">
    <location>
        <position position="42"/>
    </location>
</feature>
<feature type="domain" description="Alanine racemase C-terminal" evidence="7">
    <location>
        <begin position="251"/>
        <end position="370"/>
    </location>
</feature>
<dbReference type="Gene3D" id="2.40.37.10">
    <property type="entry name" value="Lyase, Ornithine Decarboxylase, Chain A, domain 1"/>
    <property type="match status" value="1"/>
</dbReference>
<evidence type="ECO:0000259" key="7">
    <source>
        <dbReference type="SMART" id="SM01005"/>
    </source>
</evidence>
<dbReference type="InterPro" id="IPR000821">
    <property type="entry name" value="Ala_racemase"/>
</dbReference>
<dbReference type="InterPro" id="IPR009006">
    <property type="entry name" value="Ala_racemase/Decarboxylase_C"/>
</dbReference>
<dbReference type="PRINTS" id="PR00992">
    <property type="entry name" value="ALARACEMASE"/>
</dbReference>
<dbReference type="Proteomes" id="UP000176965">
    <property type="component" value="Unassembled WGS sequence"/>
</dbReference>
<feature type="active site" description="Proton acceptor; specific for L-alanine" evidence="4">
    <location>
        <position position="272"/>
    </location>
</feature>
<comment type="cofactor">
    <cofactor evidence="1 4 5">
        <name>pyridoxal 5'-phosphate</name>
        <dbReference type="ChEBI" id="CHEBI:597326"/>
    </cofactor>
</comment>
<evidence type="ECO:0000256" key="6">
    <source>
        <dbReference type="PIRSR" id="PIRSR600821-52"/>
    </source>
</evidence>
<comment type="similarity">
    <text evidence="4">Belongs to the alanine racemase family.</text>
</comment>
<dbReference type="InterPro" id="IPR001608">
    <property type="entry name" value="Ala_racemase_N"/>
</dbReference>
<evidence type="ECO:0000256" key="2">
    <source>
        <dbReference type="ARBA" id="ARBA00022898"/>
    </source>
</evidence>
<dbReference type="Pfam" id="PF01168">
    <property type="entry name" value="Ala_racemase_N"/>
    <property type="match status" value="1"/>
</dbReference>
<dbReference type="SUPFAM" id="SSF51419">
    <property type="entry name" value="PLP-binding barrel"/>
    <property type="match status" value="1"/>
</dbReference>
<dbReference type="NCBIfam" id="TIGR00492">
    <property type="entry name" value="alr"/>
    <property type="match status" value="1"/>
</dbReference>
<dbReference type="UniPathway" id="UPA00042">
    <property type="reaction ID" value="UER00497"/>
</dbReference>
<feature type="binding site" evidence="4 6">
    <location>
        <position position="320"/>
    </location>
    <ligand>
        <name>substrate</name>
    </ligand>
</feature>
<dbReference type="SMART" id="SM01005">
    <property type="entry name" value="Ala_racemase_C"/>
    <property type="match status" value="1"/>
</dbReference>
<dbReference type="InterPro" id="IPR029066">
    <property type="entry name" value="PLP-binding_barrel"/>
</dbReference>
<dbReference type="FunFam" id="3.20.20.10:FF:000002">
    <property type="entry name" value="Alanine racemase"/>
    <property type="match status" value="1"/>
</dbReference>
<dbReference type="GO" id="GO:0030170">
    <property type="term" value="F:pyridoxal phosphate binding"/>
    <property type="evidence" value="ECO:0007669"/>
    <property type="project" value="UniProtKB-UniRule"/>
</dbReference>
<feature type="active site" description="Proton acceptor; specific for D-alanine" evidence="4">
    <location>
        <position position="42"/>
    </location>
</feature>
<evidence type="ECO:0000313" key="8">
    <source>
        <dbReference type="EMBL" id="OHA45835.1"/>
    </source>
</evidence>
<dbReference type="STRING" id="1802338.A2541_01445"/>
<dbReference type="PANTHER" id="PTHR30511">
    <property type="entry name" value="ALANINE RACEMASE"/>
    <property type="match status" value="1"/>
</dbReference>
<accession>A0A1G2PBW4</accession>
<dbReference type="PANTHER" id="PTHR30511:SF0">
    <property type="entry name" value="ALANINE RACEMASE, CATABOLIC-RELATED"/>
    <property type="match status" value="1"/>
</dbReference>
<dbReference type="CDD" id="cd00430">
    <property type="entry name" value="PLPDE_III_AR"/>
    <property type="match status" value="1"/>
</dbReference>
<dbReference type="InterPro" id="IPR011079">
    <property type="entry name" value="Ala_racemase_C"/>
</dbReference>
<reference evidence="8 9" key="1">
    <citation type="journal article" date="2016" name="Nat. Commun.">
        <title>Thousands of microbial genomes shed light on interconnected biogeochemical processes in an aquifer system.</title>
        <authorList>
            <person name="Anantharaman K."/>
            <person name="Brown C.T."/>
            <person name="Hug L.A."/>
            <person name="Sharon I."/>
            <person name="Castelle C.J."/>
            <person name="Probst A.J."/>
            <person name="Thomas B.C."/>
            <person name="Singh A."/>
            <person name="Wilkins M.J."/>
            <person name="Karaoz U."/>
            <person name="Brodie E.L."/>
            <person name="Williams K.H."/>
            <person name="Hubbard S.S."/>
            <person name="Banfield J.F."/>
        </authorList>
    </citation>
    <scope>NUCLEOTIDE SEQUENCE [LARGE SCALE GENOMIC DNA]</scope>
</reference>
<evidence type="ECO:0000256" key="5">
    <source>
        <dbReference type="PIRSR" id="PIRSR600821-50"/>
    </source>
</evidence>
<comment type="catalytic activity">
    <reaction evidence="4">
        <text>L-alanine = D-alanine</text>
        <dbReference type="Rhea" id="RHEA:20249"/>
        <dbReference type="ChEBI" id="CHEBI:57416"/>
        <dbReference type="ChEBI" id="CHEBI:57972"/>
        <dbReference type="EC" id="5.1.1.1"/>
    </reaction>
</comment>
<dbReference type="HAMAP" id="MF_01201">
    <property type="entry name" value="Ala_racemase"/>
    <property type="match status" value="1"/>
</dbReference>
<sequence length="372" mass="42876">MDKKLRLGLRTWIEIDRGAIKNNYKIFRSLISPQTKMMGVVKSNAYGHNLIEFARELEKLGIDYLAVDSVTEGLTLRKEGIKSPILIMGYTLPEMIIKVVENNLEITVSNFDYFREIKKLNLKKKVKIHIKIDTGMHRHGFQEEDIVKVLEELKKARKIIEVIYLYTHFASAKNPAQTKETEKQIKIFNKWREAFEKAGIKPLCHTCATSGTILFSQAHFDLVRIGIGLYGLWPSTKIRSFYKNKLKLQPVLTWKAVIGEINKVKAGERIGYDFTKKLARNSKVAIIPIGYWHGYPRALSNKGQVLIRGKIAKVLGRVCMDIMMIDVTDIKNVKVRDEVIIALDEKKERMKTSPYELATRINPLIKRIYLDK</sequence>
<evidence type="ECO:0000256" key="1">
    <source>
        <dbReference type="ARBA" id="ARBA00001933"/>
    </source>
</evidence>
<dbReference type="EMBL" id="MHSQ01000041">
    <property type="protein sequence ID" value="OHA45835.1"/>
    <property type="molecule type" value="Genomic_DNA"/>
</dbReference>